<keyword evidence="4" id="KW-1185">Reference proteome</keyword>
<dbReference type="Proteomes" id="UP000310016">
    <property type="component" value="Unassembled WGS sequence"/>
</dbReference>
<protein>
    <recommendedName>
        <fullName evidence="2">Phage protein Gp138 N-terminal domain-containing protein</fullName>
    </recommendedName>
</protein>
<dbReference type="InterPro" id="IPR041599">
    <property type="entry name" value="Gp138_N"/>
</dbReference>
<feature type="domain" description="Phage protein Gp138 N-terminal" evidence="2">
    <location>
        <begin position="29"/>
        <end position="130"/>
    </location>
</feature>
<dbReference type="Pfam" id="PF18352">
    <property type="entry name" value="Gp138_N"/>
    <property type="match status" value="1"/>
</dbReference>
<dbReference type="Gene3D" id="2.40.50.230">
    <property type="entry name" value="Gp5 N-terminal domain"/>
    <property type="match status" value="1"/>
</dbReference>
<dbReference type="OrthoDB" id="1903830at2"/>
<dbReference type="InterPro" id="IPR037026">
    <property type="entry name" value="Vgr_OB-fold_dom_sf"/>
</dbReference>
<feature type="region of interest" description="Disordered" evidence="1">
    <location>
        <begin position="210"/>
        <end position="232"/>
    </location>
</feature>
<dbReference type="AlphaFoldDB" id="A0A4U0Q3A8"/>
<evidence type="ECO:0000259" key="2">
    <source>
        <dbReference type="Pfam" id="PF18352"/>
    </source>
</evidence>
<comment type="caution">
    <text evidence="3">The sequence shown here is derived from an EMBL/GenBank/DDBJ whole genome shotgun (WGS) entry which is preliminary data.</text>
</comment>
<reference evidence="3 4" key="1">
    <citation type="submission" date="2019-04" db="EMBL/GenBank/DDBJ databases">
        <title>Chitiniphilus eburnea sp. nov., a novel chitinolytic bacterium isolated from aquaculture sludge.</title>
        <authorList>
            <person name="Sheng M."/>
        </authorList>
    </citation>
    <scope>NUCLEOTIDE SEQUENCE [LARGE SCALE GENOMIC DNA]</scope>
    <source>
        <strain evidence="3 4">HX-2-15</strain>
    </source>
</reference>
<evidence type="ECO:0000256" key="1">
    <source>
        <dbReference type="SAM" id="MobiDB-lite"/>
    </source>
</evidence>
<name>A0A4U0Q3A8_9NEIS</name>
<dbReference type="RefSeq" id="WP_136772484.1">
    <property type="nucleotide sequence ID" value="NZ_SUMF01000004.1"/>
</dbReference>
<proteinExistence type="predicted"/>
<accession>A0A4U0Q3A8</accession>
<evidence type="ECO:0000313" key="3">
    <source>
        <dbReference type="EMBL" id="TJZ75571.1"/>
    </source>
</evidence>
<sequence>MLQIERHNNPVADMLIGLEYLQSNLWTALPGYIISFNVEAMTCSVQVTISMKVRDEHGNVSSVAIKPLVDCPVYFPSGGGATLTFPVKPGDECLVVFASRCIDSWWQSGGVQEQADLRMHDLSDGFALVGVRSQPRMLPGISTSSTQLRSDNGSAYIDLNPGSGKVRIVAPGGFEVVAPESEFSAKVTIKGLFTYLAGMVGFGTAFSNSTRTDETHTHSGVQTGGGTSGPVV</sequence>
<dbReference type="EMBL" id="SUMF01000004">
    <property type="protein sequence ID" value="TJZ75571.1"/>
    <property type="molecule type" value="Genomic_DNA"/>
</dbReference>
<organism evidence="3 4">
    <name type="scientific">Chitiniphilus eburneus</name>
    <dbReference type="NCBI Taxonomy" id="2571148"/>
    <lineage>
        <taxon>Bacteria</taxon>
        <taxon>Pseudomonadati</taxon>
        <taxon>Pseudomonadota</taxon>
        <taxon>Betaproteobacteria</taxon>
        <taxon>Neisseriales</taxon>
        <taxon>Chitinibacteraceae</taxon>
        <taxon>Chitiniphilus</taxon>
    </lineage>
</organism>
<feature type="compositionally biased region" description="Gly residues" evidence="1">
    <location>
        <begin position="222"/>
        <end position="232"/>
    </location>
</feature>
<evidence type="ECO:0000313" key="4">
    <source>
        <dbReference type="Proteomes" id="UP000310016"/>
    </source>
</evidence>
<gene>
    <name evidence="3" type="ORF">FAZ21_06550</name>
</gene>